<dbReference type="Proteomes" id="UP000031802">
    <property type="component" value="Unassembled WGS sequence"/>
</dbReference>
<keyword evidence="2" id="KW-1185">Reference proteome</keyword>
<accession>A0A0B8T8K1</accession>
<comment type="caution">
    <text evidence="1">The sequence shown here is derived from an EMBL/GenBank/DDBJ whole genome shotgun (WGS) entry which is preliminary data.</text>
</comment>
<reference evidence="1 2" key="2">
    <citation type="journal article" date="2015" name="PLoS ONE">
        <title>Whole-Genome Optical Mapping and Finished Genome Sequence of Sphingobacterium deserti sp. nov., a New Species Isolated from the Western Desert of China.</title>
        <authorList>
            <person name="Teng C."/>
            <person name="Zhou Z."/>
            <person name="Molnar I."/>
            <person name="Li X."/>
            <person name="Tang R."/>
            <person name="Chen M."/>
            <person name="Wang L."/>
            <person name="Su S."/>
            <person name="Zhang W."/>
            <person name="Lin M."/>
        </authorList>
    </citation>
    <scope>NUCLEOTIDE SEQUENCE [LARGE SCALE GENOMIC DNA]</scope>
    <source>
        <strain evidence="2">ACCC05744</strain>
    </source>
</reference>
<evidence type="ECO:0000313" key="2">
    <source>
        <dbReference type="Proteomes" id="UP000031802"/>
    </source>
</evidence>
<organism evidence="1 2">
    <name type="scientific">Sphingobacterium deserti</name>
    <dbReference type="NCBI Taxonomy" id="1229276"/>
    <lineage>
        <taxon>Bacteria</taxon>
        <taxon>Pseudomonadati</taxon>
        <taxon>Bacteroidota</taxon>
        <taxon>Sphingobacteriia</taxon>
        <taxon>Sphingobacteriales</taxon>
        <taxon>Sphingobacteriaceae</taxon>
        <taxon>Sphingobacterium</taxon>
    </lineage>
</organism>
<dbReference type="PATRIC" id="fig|1229276.3.peg.1255"/>
<dbReference type="AlphaFoldDB" id="A0A0B8T8K1"/>
<name>A0A0B8T8K1_9SPHI</name>
<dbReference type="EMBL" id="JJMU01000021">
    <property type="protein sequence ID" value="KGE14984.1"/>
    <property type="molecule type" value="Genomic_DNA"/>
</dbReference>
<gene>
    <name evidence="1" type="ORF">DI53_1211</name>
</gene>
<reference evidence="2" key="1">
    <citation type="submission" date="2014-04" db="EMBL/GenBank/DDBJ databases">
        <title>Whole-Genome optical mapping and complete genome sequence of Sphingobacterium deserti sp. nov., a new spaces isolated from desert in the west of China.</title>
        <authorList>
            <person name="Teng C."/>
            <person name="Zhou Z."/>
            <person name="Li X."/>
            <person name="Chen M."/>
            <person name="Lin M."/>
            <person name="Wang L."/>
            <person name="Su S."/>
            <person name="Zhang C."/>
            <person name="Zhang W."/>
        </authorList>
    </citation>
    <scope>NUCLEOTIDE SEQUENCE [LARGE SCALE GENOMIC DNA]</scope>
    <source>
        <strain evidence="2">ACCC05744</strain>
    </source>
</reference>
<evidence type="ECO:0000313" key="1">
    <source>
        <dbReference type="EMBL" id="KGE14984.1"/>
    </source>
</evidence>
<sequence length="43" mass="4771">MQGTDFIFLQVAENLSIARQATQLDLAIDGYDRRVCGVNGENK</sequence>
<proteinExistence type="predicted"/>
<protein>
    <submittedName>
        <fullName evidence="1">Uncharacterized protein</fullName>
    </submittedName>
</protein>